<evidence type="ECO:0000259" key="1">
    <source>
        <dbReference type="SMART" id="SM00849"/>
    </source>
</evidence>
<feature type="domain" description="Metallo-beta-lactamase" evidence="1">
    <location>
        <begin position="70"/>
        <end position="272"/>
    </location>
</feature>
<proteinExistence type="predicted"/>
<dbReference type="PIRSF" id="PIRSF038896">
    <property type="entry name" value="NAPE-PLD"/>
    <property type="match status" value="1"/>
</dbReference>
<protein>
    <submittedName>
        <fullName evidence="2">MBL fold metallo-hydrolase</fullName>
    </submittedName>
</protein>
<dbReference type="PANTHER" id="PTHR15032">
    <property type="entry name" value="N-ACYL-PHOSPHATIDYLETHANOLAMINE-HYDROLYZING PHOSPHOLIPASE D"/>
    <property type="match status" value="1"/>
</dbReference>
<dbReference type="InterPro" id="IPR024884">
    <property type="entry name" value="NAPE-PLD"/>
</dbReference>
<dbReference type="Proteomes" id="UP001294412">
    <property type="component" value="Unassembled WGS sequence"/>
</dbReference>
<evidence type="ECO:0000313" key="3">
    <source>
        <dbReference type="Proteomes" id="UP001294412"/>
    </source>
</evidence>
<gene>
    <name evidence="2" type="ORF">U0C82_07550</name>
</gene>
<evidence type="ECO:0000313" key="2">
    <source>
        <dbReference type="EMBL" id="MDY8108996.1"/>
    </source>
</evidence>
<dbReference type="InterPro" id="IPR036866">
    <property type="entry name" value="RibonucZ/Hydroxyglut_hydro"/>
</dbReference>
<comment type="caution">
    <text evidence="2">The sequence shown here is derived from an EMBL/GenBank/DDBJ whole genome shotgun (WGS) entry which is preliminary data.</text>
</comment>
<organism evidence="2 3">
    <name type="scientific">Fulvimarina uroteuthidis</name>
    <dbReference type="NCBI Taxonomy" id="3098149"/>
    <lineage>
        <taxon>Bacteria</taxon>
        <taxon>Pseudomonadati</taxon>
        <taxon>Pseudomonadota</taxon>
        <taxon>Alphaproteobacteria</taxon>
        <taxon>Hyphomicrobiales</taxon>
        <taxon>Aurantimonadaceae</taxon>
        <taxon>Fulvimarina</taxon>
    </lineage>
</organism>
<dbReference type="InterPro" id="IPR001279">
    <property type="entry name" value="Metallo-B-lactamas"/>
</dbReference>
<reference evidence="2 3" key="1">
    <citation type="submission" date="2023-12" db="EMBL/GenBank/DDBJ databases">
        <title>Description of Novel Strain Fulvimarina sp. 2208YS6-2-32 isolated from Uroteuthis (Photololigo) edulis.</title>
        <authorList>
            <person name="Park J.-S."/>
        </authorList>
    </citation>
    <scope>NUCLEOTIDE SEQUENCE [LARGE SCALE GENOMIC DNA]</scope>
    <source>
        <strain evidence="2 3">2208YS6-2-32</strain>
    </source>
</reference>
<dbReference type="SUPFAM" id="SSF56281">
    <property type="entry name" value="Metallo-hydrolase/oxidoreductase"/>
    <property type="match status" value="1"/>
</dbReference>
<accession>A0ABU5I4A6</accession>
<sequence>MKNPYYAGPKTDHFDGTRFFSPGALSTDKSVGDLLRWKLREKTAPWPKAVPVEPIRPEARVGGCRATMIGHASVLLQVGNLNILTDPVYSQRVSPVSFAGPRRVAAPGIRFADLPQIDLVLLSHNHYDHCDVATLKALDERFRPRVVTALGNDRFLREAIPGLDVTAGDWGDVVSIDKDASVALTPAHHWSSRGVRDRRMALWCGFVLKTPRAKVYFVGDSGYGDGGIFRQIAERHGEPDLALIPIGAYAPRWFMQSQHMNPEEAVDVFEAIGARHALAIHWGTFQLTDEPRHEPPARLAETLAARGIDPDRFVAPEPGGVLDLSGAAH</sequence>
<dbReference type="Gene3D" id="3.60.15.10">
    <property type="entry name" value="Ribonuclease Z/Hydroxyacylglutathione hydrolase-like"/>
    <property type="match status" value="1"/>
</dbReference>
<dbReference type="Pfam" id="PF12706">
    <property type="entry name" value="Lactamase_B_2"/>
    <property type="match status" value="1"/>
</dbReference>
<dbReference type="EMBL" id="JAXLPB010000002">
    <property type="protein sequence ID" value="MDY8108996.1"/>
    <property type="molecule type" value="Genomic_DNA"/>
</dbReference>
<dbReference type="SMART" id="SM00849">
    <property type="entry name" value="Lactamase_B"/>
    <property type="match status" value="1"/>
</dbReference>
<name>A0ABU5I4A6_9HYPH</name>
<dbReference type="RefSeq" id="WP_322186460.1">
    <property type="nucleotide sequence ID" value="NZ_JAXLPB010000002.1"/>
</dbReference>
<keyword evidence="3" id="KW-1185">Reference proteome</keyword>
<dbReference type="PANTHER" id="PTHR15032:SF4">
    <property type="entry name" value="N-ACYL-PHOSPHATIDYLETHANOLAMINE-HYDROLYZING PHOSPHOLIPASE D"/>
    <property type="match status" value="1"/>
</dbReference>